<keyword evidence="5 6" id="KW-0067">ATP-binding</keyword>
<proteinExistence type="predicted"/>
<feature type="compositionally biased region" description="Basic and acidic residues" evidence="7">
    <location>
        <begin position="559"/>
        <end position="584"/>
    </location>
</feature>
<feature type="region of interest" description="Disordered" evidence="7">
    <location>
        <begin position="197"/>
        <end position="217"/>
    </location>
</feature>
<feature type="binding site" evidence="6">
    <location>
        <position position="702"/>
    </location>
    <ligand>
        <name>ATP</name>
        <dbReference type="ChEBI" id="CHEBI:30616"/>
    </ligand>
</feature>
<evidence type="ECO:0000256" key="1">
    <source>
        <dbReference type="ARBA" id="ARBA00022527"/>
    </source>
</evidence>
<evidence type="ECO:0000256" key="2">
    <source>
        <dbReference type="ARBA" id="ARBA00022679"/>
    </source>
</evidence>
<dbReference type="InterPro" id="IPR017441">
    <property type="entry name" value="Protein_kinase_ATP_BS"/>
</dbReference>
<dbReference type="GO" id="GO:0034501">
    <property type="term" value="P:protein localization to kinetochore"/>
    <property type="evidence" value="ECO:0007669"/>
    <property type="project" value="TreeGrafter"/>
</dbReference>
<accession>A0A8S1JDA2</accession>
<keyword evidence="1" id="KW-0723">Serine/threonine-protein kinase</keyword>
<dbReference type="PANTHER" id="PTHR22974:SF21">
    <property type="entry name" value="DUAL SPECIFICITY PROTEIN KINASE TTK"/>
    <property type="match status" value="1"/>
</dbReference>
<dbReference type="CDD" id="cd14131">
    <property type="entry name" value="PKc_Mps1"/>
    <property type="match status" value="1"/>
</dbReference>
<dbReference type="PROSITE" id="PS50011">
    <property type="entry name" value="PROTEIN_KINASE_DOM"/>
    <property type="match status" value="1"/>
</dbReference>
<dbReference type="InterPro" id="IPR011009">
    <property type="entry name" value="Kinase-like_dom_sf"/>
</dbReference>
<dbReference type="EMBL" id="CAJHUC010003043">
    <property type="protein sequence ID" value="CAD7705182.1"/>
    <property type="molecule type" value="Genomic_DNA"/>
</dbReference>
<keyword evidence="2" id="KW-0808">Transferase</keyword>
<dbReference type="GO" id="GO:0004674">
    <property type="term" value="F:protein serine/threonine kinase activity"/>
    <property type="evidence" value="ECO:0007669"/>
    <property type="project" value="UniProtKB-KW"/>
</dbReference>
<dbReference type="FunFam" id="3.30.200.20:FF:000131">
    <property type="entry name" value="Dual specificity protein kinase TTK"/>
    <property type="match status" value="1"/>
</dbReference>
<comment type="caution">
    <text evidence="9">The sequence shown here is derived from an EMBL/GenBank/DDBJ whole genome shotgun (WGS) entry which is preliminary data.</text>
</comment>
<dbReference type="Gene3D" id="1.10.510.10">
    <property type="entry name" value="Transferase(Phosphotransferase) domain 1"/>
    <property type="match status" value="1"/>
</dbReference>
<evidence type="ECO:0000313" key="9">
    <source>
        <dbReference type="EMBL" id="CAD7705182.1"/>
    </source>
</evidence>
<dbReference type="AlphaFoldDB" id="A0A8S1JDA2"/>
<evidence type="ECO:0000256" key="7">
    <source>
        <dbReference type="SAM" id="MobiDB-lite"/>
    </source>
</evidence>
<feature type="compositionally biased region" description="Basic and acidic residues" evidence="7">
    <location>
        <begin position="349"/>
        <end position="358"/>
    </location>
</feature>
<dbReference type="InterPro" id="IPR011990">
    <property type="entry name" value="TPR-like_helical_dom_sf"/>
</dbReference>
<feature type="domain" description="Protein kinase" evidence="8">
    <location>
        <begin position="673"/>
        <end position="940"/>
    </location>
</feature>
<reference evidence="9" key="1">
    <citation type="submission" date="2020-12" db="EMBL/GenBank/DDBJ databases">
        <authorList>
            <person name="Iha C."/>
        </authorList>
    </citation>
    <scope>NUCLEOTIDE SEQUENCE</scope>
</reference>
<name>A0A8S1JDA2_9CHLO</name>
<dbReference type="GO" id="GO:0000776">
    <property type="term" value="C:kinetochore"/>
    <property type="evidence" value="ECO:0007669"/>
    <property type="project" value="TreeGrafter"/>
</dbReference>
<dbReference type="GO" id="GO:0007094">
    <property type="term" value="P:mitotic spindle assembly checkpoint signaling"/>
    <property type="evidence" value="ECO:0007669"/>
    <property type="project" value="TreeGrafter"/>
</dbReference>
<feature type="compositionally biased region" description="Polar residues" evidence="7">
    <location>
        <begin position="590"/>
        <end position="599"/>
    </location>
</feature>
<organism evidence="9 10">
    <name type="scientific">Ostreobium quekettii</name>
    <dbReference type="NCBI Taxonomy" id="121088"/>
    <lineage>
        <taxon>Eukaryota</taxon>
        <taxon>Viridiplantae</taxon>
        <taxon>Chlorophyta</taxon>
        <taxon>core chlorophytes</taxon>
        <taxon>Ulvophyceae</taxon>
        <taxon>TCBD clade</taxon>
        <taxon>Bryopsidales</taxon>
        <taxon>Ostreobineae</taxon>
        <taxon>Ostreobiaceae</taxon>
        <taxon>Ostreobium</taxon>
    </lineage>
</organism>
<dbReference type="InterPro" id="IPR008271">
    <property type="entry name" value="Ser/Thr_kinase_AS"/>
</dbReference>
<feature type="region of interest" description="Disordered" evidence="7">
    <location>
        <begin position="311"/>
        <end position="372"/>
    </location>
</feature>
<dbReference type="InterPro" id="IPR027084">
    <property type="entry name" value="Mps1_cat"/>
</dbReference>
<dbReference type="SUPFAM" id="SSF56112">
    <property type="entry name" value="Protein kinase-like (PK-like)"/>
    <property type="match status" value="1"/>
</dbReference>
<evidence type="ECO:0000256" key="4">
    <source>
        <dbReference type="ARBA" id="ARBA00022777"/>
    </source>
</evidence>
<feature type="compositionally biased region" description="Polar residues" evidence="7">
    <location>
        <begin position="200"/>
        <end position="217"/>
    </location>
</feature>
<feature type="region of interest" description="Disordered" evidence="7">
    <location>
        <begin position="428"/>
        <end position="461"/>
    </location>
</feature>
<dbReference type="GO" id="GO:0033316">
    <property type="term" value="P:meiotic spindle assembly checkpoint signaling"/>
    <property type="evidence" value="ECO:0007669"/>
    <property type="project" value="TreeGrafter"/>
</dbReference>
<dbReference type="SMART" id="SM00220">
    <property type="entry name" value="S_TKc"/>
    <property type="match status" value="1"/>
</dbReference>
<gene>
    <name evidence="9" type="ORF">OSTQU699_LOCUS10537</name>
</gene>
<dbReference type="Gene3D" id="3.30.200.20">
    <property type="entry name" value="Phosphorylase Kinase, domain 1"/>
    <property type="match status" value="1"/>
</dbReference>
<dbReference type="GO" id="GO:0005634">
    <property type="term" value="C:nucleus"/>
    <property type="evidence" value="ECO:0007669"/>
    <property type="project" value="TreeGrafter"/>
</dbReference>
<evidence type="ECO:0000256" key="5">
    <source>
        <dbReference type="ARBA" id="ARBA00022840"/>
    </source>
</evidence>
<dbReference type="GO" id="GO:0098813">
    <property type="term" value="P:nuclear chromosome segregation"/>
    <property type="evidence" value="ECO:0007669"/>
    <property type="project" value="UniProtKB-ARBA"/>
</dbReference>
<evidence type="ECO:0000259" key="8">
    <source>
        <dbReference type="PROSITE" id="PS50011"/>
    </source>
</evidence>
<evidence type="ECO:0000313" key="10">
    <source>
        <dbReference type="Proteomes" id="UP000708148"/>
    </source>
</evidence>
<dbReference type="PROSITE" id="PS00108">
    <property type="entry name" value="PROTEIN_KINASE_ST"/>
    <property type="match status" value="1"/>
</dbReference>
<dbReference type="PROSITE" id="PS00107">
    <property type="entry name" value="PROTEIN_KINASE_ATP"/>
    <property type="match status" value="1"/>
</dbReference>
<keyword evidence="4" id="KW-0418">Kinase</keyword>
<dbReference type="OrthoDB" id="20524at2759"/>
<evidence type="ECO:0000256" key="6">
    <source>
        <dbReference type="PROSITE-ProRule" id="PRU10141"/>
    </source>
</evidence>
<feature type="compositionally biased region" description="Polar residues" evidence="7">
    <location>
        <begin position="619"/>
        <end position="630"/>
    </location>
</feature>
<dbReference type="GO" id="GO:0005524">
    <property type="term" value="F:ATP binding"/>
    <property type="evidence" value="ECO:0007669"/>
    <property type="project" value="UniProtKB-UniRule"/>
</dbReference>
<dbReference type="GO" id="GO:0004712">
    <property type="term" value="F:protein serine/threonine/tyrosine kinase activity"/>
    <property type="evidence" value="ECO:0007669"/>
    <property type="project" value="TreeGrafter"/>
</dbReference>
<dbReference type="PANTHER" id="PTHR22974">
    <property type="entry name" value="MIXED LINEAGE PROTEIN KINASE"/>
    <property type="match status" value="1"/>
</dbReference>
<protein>
    <recommendedName>
        <fullName evidence="8">Protein kinase domain-containing protein</fullName>
    </recommendedName>
</protein>
<evidence type="ECO:0000256" key="3">
    <source>
        <dbReference type="ARBA" id="ARBA00022741"/>
    </source>
</evidence>
<keyword evidence="10" id="KW-1185">Reference proteome</keyword>
<dbReference type="InterPro" id="IPR000719">
    <property type="entry name" value="Prot_kinase_dom"/>
</dbReference>
<dbReference type="Gene3D" id="1.25.40.10">
    <property type="entry name" value="Tetratricopeptide repeat domain"/>
    <property type="match status" value="1"/>
</dbReference>
<dbReference type="Pfam" id="PF00069">
    <property type="entry name" value="Pkinase"/>
    <property type="match status" value="1"/>
</dbReference>
<keyword evidence="3 6" id="KW-0547">Nucleotide-binding</keyword>
<sequence length="943" mass="102842">MASGWKQELRQYVFQRRSAGKGFDEQLARAVLKNPASPAAWLAFIAKEESECAREASNEGTVPAAGASGLLEQPVSHLYRSARKAVPFGPNQGDAAYWDLHIGHARHKWRRDRVEARIQFKDLIYNSRGRYAPVFLEFAGLEAASGDAPKALATLAKGLGRNAAPRELLETAKSDMENGRYAYSPWISAAAAGVDWGGETSVSTQPRSGRRQQQSASLTCVDMPLVAGCDGPDTKHMGMSGPERSGQDSLMAKDMQQPSPYKLGSVEGDMLGSNDNTVENATTTATMLLSWATNRRKVQARRLSAFGGAQRVAKSWSEPNSGETGAEGQGVKRRLQGDDADSQYTGIDMRAKKPKVQEEGADAVKSGEDAQAGTNHTEFSAFQQPRMHVVNRSTGPIDSGVDSRVQRRFLPRLEAVEEQVAQEAGSYGIAGKDASGQSVQRAEDPVSQEVGSGEGQEKEASVGRVAHLGVTASGNDLRSRDVHTSCRDASRNGGNIDGSGGFSGSCTAAPVPVDGMNVQSSNDAKQLFRNKDNVRDQNASWTRVGNATCQRSTNVAAADEGKADSCRSKPDSKDVAVADKEPRRMPMAPMQTNASQANCCPQEDAGGQGPWTKPGSPKPSGSVQQPSKGQAPQPLEPVVLKSAGVVQLSIENTVEMGPVPEDGRVVYIKGRKYHKLELIGRGGFSKVYKVLDPQNHMIYALKRCSMDARDKETVRGILEEVELLRHLAREPQIVQLIDYQYYKQAGVVYMLQELGEIDLTGLLHNRGILRQAKGATEPDWNFIRSLLEQMAEAVVTIHGARIVHSDLKPANFLMVKGALKLIDFGIARKMEEQTTCIHREQQIGTLDYMAPETLLPGAKVGRPSDVWSLGCILYQMVYSKKPFQHISNVYTKVKAITDPKYEIEYPECGNEEVVRLMQRCLHYHAADRITLKEVLGHPFVKGR</sequence>
<feature type="region of interest" description="Disordered" evidence="7">
    <location>
        <begin position="553"/>
        <end position="634"/>
    </location>
</feature>
<dbReference type="Proteomes" id="UP000708148">
    <property type="component" value="Unassembled WGS sequence"/>
</dbReference>